<evidence type="ECO:0000256" key="3">
    <source>
        <dbReference type="SAM" id="Phobius"/>
    </source>
</evidence>
<proteinExistence type="inferred from homology"/>
<dbReference type="Pfam" id="PF02632">
    <property type="entry name" value="BioY"/>
    <property type="match status" value="1"/>
</dbReference>
<dbReference type="PANTHER" id="PTHR34295:SF1">
    <property type="entry name" value="BIOTIN TRANSPORTER BIOY"/>
    <property type="match status" value="1"/>
</dbReference>
<feature type="transmembrane region" description="Helical" evidence="3">
    <location>
        <begin position="138"/>
        <end position="160"/>
    </location>
</feature>
<dbReference type="GO" id="GO:0015225">
    <property type="term" value="F:biotin transmembrane transporter activity"/>
    <property type="evidence" value="ECO:0007669"/>
    <property type="project" value="UniProtKB-UniRule"/>
</dbReference>
<organism evidence="4 5">
    <name type="scientific">Varunaivibrio sulfuroxidans</name>
    <dbReference type="NCBI Taxonomy" id="1773489"/>
    <lineage>
        <taxon>Bacteria</taxon>
        <taxon>Pseudomonadati</taxon>
        <taxon>Pseudomonadota</taxon>
        <taxon>Alphaproteobacteria</taxon>
        <taxon>Rhodospirillales</taxon>
        <taxon>Magnetovibrionaceae</taxon>
        <taxon>Varunaivibrio</taxon>
    </lineage>
</organism>
<dbReference type="PANTHER" id="PTHR34295">
    <property type="entry name" value="BIOTIN TRANSPORTER BIOY"/>
    <property type="match status" value="1"/>
</dbReference>
<evidence type="ECO:0000256" key="1">
    <source>
        <dbReference type="ARBA" id="ARBA00010692"/>
    </source>
</evidence>
<dbReference type="AlphaFoldDB" id="A0A4R3JBF6"/>
<keyword evidence="2" id="KW-1003">Cell membrane</keyword>
<dbReference type="PIRSF" id="PIRSF016661">
    <property type="entry name" value="BioY"/>
    <property type="match status" value="1"/>
</dbReference>
<gene>
    <name evidence="4" type="ORF">EDD55_10446</name>
</gene>
<keyword evidence="3" id="KW-1133">Transmembrane helix</keyword>
<keyword evidence="2" id="KW-0813">Transport</keyword>
<dbReference type="EMBL" id="SLZW01000004">
    <property type="protein sequence ID" value="TCS62957.1"/>
    <property type="molecule type" value="Genomic_DNA"/>
</dbReference>
<dbReference type="InterPro" id="IPR003784">
    <property type="entry name" value="BioY"/>
</dbReference>
<accession>A0A4R3JBF6</accession>
<feature type="transmembrane region" description="Helical" evidence="3">
    <location>
        <begin position="60"/>
        <end position="82"/>
    </location>
</feature>
<comment type="caution">
    <text evidence="4">The sequence shown here is derived from an EMBL/GenBank/DDBJ whole genome shotgun (WGS) entry which is preliminary data.</text>
</comment>
<dbReference type="RefSeq" id="WP_165886275.1">
    <property type="nucleotide sequence ID" value="NZ_CP119676.1"/>
</dbReference>
<dbReference type="GO" id="GO:0005886">
    <property type="term" value="C:plasma membrane"/>
    <property type="evidence" value="ECO:0007669"/>
    <property type="project" value="UniProtKB-SubCell"/>
</dbReference>
<comment type="similarity">
    <text evidence="1 2">Belongs to the BioY family.</text>
</comment>
<feature type="transmembrane region" description="Helical" evidence="3">
    <location>
        <begin position="166"/>
        <end position="189"/>
    </location>
</feature>
<protein>
    <recommendedName>
        <fullName evidence="2">Biotin transporter</fullName>
    </recommendedName>
</protein>
<evidence type="ECO:0000313" key="4">
    <source>
        <dbReference type="EMBL" id="TCS62957.1"/>
    </source>
</evidence>
<name>A0A4R3JBF6_9PROT</name>
<feature type="transmembrane region" description="Helical" evidence="3">
    <location>
        <begin position="102"/>
        <end position="126"/>
    </location>
</feature>
<keyword evidence="5" id="KW-1185">Reference proteome</keyword>
<evidence type="ECO:0000256" key="2">
    <source>
        <dbReference type="PIRNR" id="PIRNR016661"/>
    </source>
</evidence>
<keyword evidence="3" id="KW-0812">Transmembrane</keyword>
<dbReference type="Proteomes" id="UP000295304">
    <property type="component" value="Unassembled WGS sequence"/>
</dbReference>
<feature type="transmembrane region" description="Helical" evidence="3">
    <location>
        <begin position="26"/>
        <end position="48"/>
    </location>
</feature>
<evidence type="ECO:0000313" key="5">
    <source>
        <dbReference type="Proteomes" id="UP000295304"/>
    </source>
</evidence>
<comment type="subcellular location">
    <subcellularLocation>
        <location evidence="2">Cell membrane</location>
        <topology evidence="2">Multi-pass membrane protein</topology>
    </subcellularLocation>
</comment>
<sequence>MTNTTARHPLIHTAIPALNGSPARRMALHCGLALVGTLFIALSSRIEVPFYPVPMTLQTLAVMVIAAVYGGRLGFATLALYLMEGALGLPVFSGTPERGVGLVYMTGPTGGYLLGFLLAAGLVGWFAERRAGKSLLPLAGMMAAGLLVVYAFGATWLATFTGWDKAFTLGVAPFILGDVLKIALAAALVKASWSRLSKRAS</sequence>
<dbReference type="Gene3D" id="1.10.1760.20">
    <property type="match status" value="1"/>
</dbReference>
<reference evidence="4 5" key="1">
    <citation type="submission" date="2019-03" db="EMBL/GenBank/DDBJ databases">
        <title>Genomic Encyclopedia of Type Strains, Phase IV (KMG-IV): sequencing the most valuable type-strain genomes for metagenomic binning, comparative biology and taxonomic classification.</title>
        <authorList>
            <person name="Goeker M."/>
        </authorList>
    </citation>
    <scope>NUCLEOTIDE SEQUENCE [LARGE SCALE GENOMIC DNA]</scope>
    <source>
        <strain evidence="4 5">DSM 101688</strain>
    </source>
</reference>
<keyword evidence="2 3" id="KW-0472">Membrane</keyword>